<dbReference type="KEGG" id="ggr:HKW67_18365"/>
<comment type="subcellular location">
    <subcellularLocation>
        <location evidence="1">Secreted</location>
    </subcellularLocation>
</comment>
<protein>
    <submittedName>
        <fullName evidence="4">Polysaccharide deacetylase family protein</fullName>
    </submittedName>
</protein>
<evidence type="ECO:0000256" key="2">
    <source>
        <dbReference type="ARBA" id="ARBA00022729"/>
    </source>
</evidence>
<feature type="domain" description="NodB homology" evidence="3">
    <location>
        <begin position="61"/>
        <end position="263"/>
    </location>
</feature>
<evidence type="ECO:0000259" key="3">
    <source>
        <dbReference type="PROSITE" id="PS51677"/>
    </source>
</evidence>
<dbReference type="GO" id="GO:0005975">
    <property type="term" value="P:carbohydrate metabolic process"/>
    <property type="evidence" value="ECO:0007669"/>
    <property type="project" value="InterPro"/>
</dbReference>
<dbReference type="EMBL" id="CP053085">
    <property type="protein sequence ID" value="QJR37333.1"/>
    <property type="molecule type" value="Genomic_DNA"/>
</dbReference>
<accession>A0A6M4IRF3</accession>
<evidence type="ECO:0000256" key="1">
    <source>
        <dbReference type="ARBA" id="ARBA00004613"/>
    </source>
</evidence>
<organism evidence="4 5">
    <name type="scientific">Gemmatimonas groenlandica</name>
    <dbReference type="NCBI Taxonomy" id="2732249"/>
    <lineage>
        <taxon>Bacteria</taxon>
        <taxon>Pseudomonadati</taxon>
        <taxon>Gemmatimonadota</taxon>
        <taxon>Gemmatimonadia</taxon>
        <taxon>Gemmatimonadales</taxon>
        <taxon>Gemmatimonadaceae</taxon>
        <taxon>Gemmatimonas</taxon>
    </lineage>
</organism>
<dbReference type="SUPFAM" id="SSF88713">
    <property type="entry name" value="Glycoside hydrolase/deacetylase"/>
    <property type="match status" value="1"/>
</dbReference>
<dbReference type="PANTHER" id="PTHR34216">
    <property type="match status" value="1"/>
</dbReference>
<dbReference type="CDD" id="cd10918">
    <property type="entry name" value="CE4_NodB_like_5s_6s"/>
    <property type="match status" value="1"/>
</dbReference>
<dbReference type="Gene3D" id="3.20.20.370">
    <property type="entry name" value="Glycoside hydrolase/deacetylase"/>
    <property type="match status" value="1"/>
</dbReference>
<dbReference type="Pfam" id="PF01522">
    <property type="entry name" value="Polysacc_deac_1"/>
    <property type="match status" value="1"/>
</dbReference>
<dbReference type="InterPro" id="IPR002509">
    <property type="entry name" value="NODB_dom"/>
</dbReference>
<dbReference type="RefSeq" id="WP_171226767.1">
    <property type="nucleotide sequence ID" value="NZ_CP053085.1"/>
</dbReference>
<keyword evidence="2" id="KW-0732">Signal</keyword>
<dbReference type="InterPro" id="IPR011330">
    <property type="entry name" value="Glyco_hydro/deAcase_b/a-brl"/>
</dbReference>
<dbReference type="PROSITE" id="PS51677">
    <property type="entry name" value="NODB"/>
    <property type="match status" value="1"/>
</dbReference>
<dbReference type="Proteomes" id="UP000500938">
    <property type="component" value="Chromosome"/>
</dbReference>
<evidence type="ECO:0000313" key="5">
    <source>
        <dbReference type="Proteomes" id="UP000500938"/>
    </source>
</evidence>
<dbReference type="PANTHER" id="PTHR34216:SF3">
    <property type="entry name" value="POLY-BETA-1,6-N-ACETYL-D-GLUCOSAMINE N-DEACETYLASE"/>
    <property type="match status" value="1"/>
</dbReference>
<dbReference type="AlphaFoldDB" id="A0A6M4IRF3"/>
<gene>
    <name evidence="4" type="ORF">HKW67_18365</name>
</gene>
<dbReference type="GO" id="GO:0016810">
    <property type="term" value="F:hydrolase activity, acting on carbon-nitrogen (but not peptide) bonds"/>
    <property type="evidence" value="ECO:0007669"/>
    <property type="project" value="InterPro"/>
</dbReference>
<dbReference type="InterPro" id="IPR051398">
    <property type="entry name" value="Polysacch_Deacetylase"/>
</dbReference>
<reference evidence="4 5" key="1">
    <citation type="submission" date="2020-05" db="EMBL/GenBank/DDBJ databases">
        <title>Complete genome sequence of Gemmatimonas greenlandica TET16.</title>
        <authorList>
            <person name="Zeng Y."/>
        </authorList>
    </citation>
    <scope>NUCLEOTIDE SEQUENCE [LARGE SCALE GENOMIC DNA]</scope>
    <source>
        <strain evidence="4 5">TET16</strain>
    </source>
</reference>
<name>A0A6M4IRF3_9BACT</name>
<sequence>MTDAAVPILTYHSLDDSGSVISTSPGVFRAQMELMARRGYRVIALRELLDAWDRAEPVAPNTVVLTFDDATENLLPHALPVLSALQFRATIFAVSGKLGGVNDWPGQAPGIPRLPLLSRSGLAECIAAGCEIGAHTATHVRLDTLSPSAWSAEVVVCREALESTLGVSVTSFAYPFGHSNAAVRATVAQHYRAAVGTQLRVAAATDDRYGLPRVEMYYWRSPSVFPLFGHRAGDWYLRVRAAARAVRAVAPLLDAVVHRGIGR</sequence>
<dbReference type="GO" id="GO:0005576">
    <property type="term" value="C:extracellular region"/>
    <property type="evidence" value="ECO:0007669"/>
    <property type="project" value="UniProtKB-SubCell"/>
</dbReference>
<keyword evidence="5" id="KW-1185">Reference proteome</keyword>
<evidence type="ECO:0000313" key="4">
    <source>
        <dbReference type="EMBL" id="QJR37333.1"/>
    </source>
</evidence>
<proteinExistence type="predicted"/>